<feature type="compositionally biased region" description="Polar residues" evidence="1">
    <location>
        <begin position="219"/>
        <end position="233"/>
    </location>
</feature>
<sequence length="552" mass="62199">MIANQQRTSLLPVQEPPMFSGDYFDYPIFIRAFETIIESKVDSNRDRLYFLNKYTAGKANDIIKGFVTVNSVDGYKEARKFLAKRFGDPFHVAQAYKTRLKRWPQVGEGDGLGMQEFSDYLICCRDSMKTMKSLEELNSTETLLHVSSKLPSYSGVRWCRHAFELRRRTEGSVTFSDLVEFIKSEADLAMDPAFSPHTLVKERMKGSGRSTSHKGHPSRGTTRANALSTSSSVKARPSHATQGRRCLSCSGYHTLDDCPEFKKLSLEDRLHFVRTSNLCFGCFNKGHMSKACRNHMTCKKCGKQHPTTLRQDSKTQTESTLESGAEERSSEGPHISNCANVNDALVWGDCVVNSMIIPVWLSHQDNPREEVMVYALLDDASDTTFVRTSTLQALGIQGIDVKLNLHTMHGNTEIPAQRIKGLTVKRFDKRVEIVLPNAYSRDSIPSRRNQIPKPETANVWPHLKRIADKIPPYKEDIEVALLIGCNCPKAIKPRELILGKGDDPYTVRTLLSWGILGPVSLIQDDVSKDVDVLCNRIITREIGSTRIRNDRP</sequence>
<gene>
    <name evidence="2" type="ORF">P5673_029627</name>
</gene>
<evidence type="ECO:0000313" key="2">
    <source>
        <dbReference type="EMBL" id="KAK2549806.1"/>
    </source>
</evidence>
<dbReference type="AlphaFoldDB" id="A0AAD9PVE5"/>
<feature type="compositionally biased region" description="Polar residues" evidence="1">
    <location>
        <begin position="305"/>
        <end position="322"/>
    </location>
</feature>
<dbReference type="PANTHER" id="PTHR47331:SF5">
    <property type="entry name" value="RIBONUCLEASE H"/>
    <property type="match status" value="1"/>
</dbReference>
<comment type="caution">
    <text evidence="2">The sequence shown here is derived from an EMBL/GenBank/DDBJ whole genome shotgun (WGS) entry which is preliminary data.</text>
</comment>
<reference evidence="2" key="1">
    <citation type="journal article" date="2023" name="G3 (Bethesda)">
        <title>Whole genome assembly and annotation of the endangered Caribbean coral Acropora cervicornis.</title>
        <authorList>
            <person name="Selwyn J.D."/>
            <person name="Vollmer S.V."/>
        </authorList>
    </citation>
    <scope>NUCLEOTIDE SEQUENCE</scope>
    <source>
        <strain evidence="2">K2</strain>
    </source>
</reference>
<dbReference type="EMBL" id="JARQWQ010000120">
    <property type="protein sequence ID" value="KAK2549806.1"/>
    <property type="molecule type" value="Genomic_DNA"/>
</dbReference>
<name>A0AAD9PVE5_ACRCE</name>
<reference evidence="2" key="2">
    <citation type="journal article" date="2023" name="Science">
        <title>Genomic signatures of disease resistance in endangered staghorn corals.</title>
        <authorList>
            <person name="Vollmer S.V."/>
            <person name="Selwyn J.D."/>
            <person name="Despard B.A."/>
            <person name="Roesel C.L."/>
        </authorList>
    </citation>
    <scope>NUCLEOTIDE SEQUENCE</scope>
    <source>
        <strain evidence="2">K2</strain>
    </source>
</reference>
<protein>
    <recommendedName>
        <fullName evidence="4">CCHC-type domain-containing protein</fullName>
    </recommendedName>
</protein>
<evidence type="ECO:0008006" key="4">
    <source>
        <dbReference type="Google" id="ProtNLM"/>
    </source>
</evidence>
<dbReference type="InterPro" id="IPR005312">
    <property type="entry name" value="DUF1759"/>
</dbReference>
<organism evidence="2 3">
    <name type="scientific">Acropora cervicornis</name>
    <name type="common">Staghorn coral</name>
    <dbReference type="NCBI Taxonomy" id="6130"/>
    <lineage>
        <taxon>Eukaryota</taxon>
        <taxon>Metazoa</taxon>
        <taxon>Cnidaria</taxon>
        <taxon>Anthozoa</taxon>
        <taxon>Hexacorallia</taxon>
        <taxon>Scleractinia</taxon>
        <taxon>Astrocoeniina</taxon>
        <taxon>Acroporidae</taxon>
        <taxon>Acropora</taxon>
    </lineage>
</organism>
<evidence type="ECO:0000313" key="3">
    <source>
        <dbReference type="Proteomes" id="UP001249851"/>
    </source>
</evidence>
<dbReference type="PANTHER" id="PTHR47331">
    <property type="entry name" value="PHD-TYPE DOMAIN-CONTAINING PROTEIN"/>
    <property type="match status" value="1"/>
</dbReference>
<accession>A0AAD9PVE5</accession>
<proteinExistence type="predicted"/>
<feature type="region of interest" description="Disordered" evidence="1">
    <location>
        <begin position="302"/>
        <end position="334"/>
    </location>
</feature>
<feature type="region of interest" description="Disordered" evidence="1">
    <location>
        <begin position="202"/>
        <end position="239"/>
    </location>
</feature>
<evidence type="ECO:0000256" key="1">
    <source>
        <dbReference type="SAM" id="MobiDB-lite"/>
    </source>
</evidence>
<keyword evidence="3" id="KW-1185">Reference proteome</keyword>
<dbReference type="Pfam" id="PF03564">
    <property type="entry name" value="DUF1759"/>
    <property type="match status" value="1"/>
</dbReference>
<dbReference type="Proteomes" id="UP001249851">
    <property type="component" value="Unassembled WGS sequence"/>
</dbReference>